<dbReference type="NCBIfam" id="TIGR02838">
    <property type="entry name" value="spore_V_AC"/>
    <property type="match status" value="1"/>
</dbReference>
<dbReference type="Pfam" id="PF03862">
    <property type="entry name" value="SpoVAC_SpoVAEB"/>
    <property type="match status" value="1"/>
</dbReference>
<keyword evidence="3" id="KW-1185">Reference proteome</keyword>
<dbReference type="AlphaFoldDB" id="A0A1M5TUE0"/>
<dbReference type="InterPro" id="IPR014203">
    <property type="entry name" value="Spore_V_AC"/>
</dbReference>
<feature type="transmembrane region" description="Helical" evidence="1">
    <location>
        <begin position="121"/>
        <end position="139"/>
    </location>
</feature>
<keyword evidence="1" id="KW-1133">Transmembrane helix</keyword>
<dbReference type="Proteomes" id="UP000242520">
    <property type="component" value="Unassembled WGS sequence"/>
</dbReference>
<name>A0A1M5TUE0_9FIRM</name>
<dbReference type="InterPro" id="IPR005562">
    <property type="entry name" value="SpoVA"/>
</dbReference>
<reference evidence="3" key="1">
    <citation type="submission" date="2016-11" db="EMBL/GenBank/DDBJ databases">
        <authorList>
            <person name="Varghese N."/>
            <person name="Submissions S."/>
        </authorList>
    </citation>
    <scope>NUCLEOTIDE SEQUENCE [LARGE SCALE GENOMIC DNA]</scope>
    <source>
        <strain evidence="3">DSM 15285</strain>
    </source>
</reference>
<dbReference type="EMBL" id="FQXH01000043">
    <property type="protein sequence ID" value="SHH54206.1"/>
    <property type="molecule type" value="Genomic_DNA"/>
</dbReference>
<accession>A0A1M5TUE0</accession>
<dbReference type="RefSeq" id="WP_330389100.1">
    <property type="nucleotide sequence ID" value="NZ_FQXH01000043.1"/>
</dbReference>
<feature type="transmembrane region" description="Helical" evidence="1">
    <location>
        <begin position="54"/>
        <end position="75"/>
    </location>
</feature>
<organism evidence="2 3">
    <name type="scientific">Tepidibacter thalassicus DSM 15285</name>
    <dbReference type="NCBI Taxonomy" id="1123350"/>
    <lineage>
        <taxon>Bacteria</taxon>
        <taxon>Bacillati</taxon>
        <taxon>Bacillota</taxon>
        <taxon>Clostridia</taxon>
        <taxon>Peptostreptococcales</taxon>
        <taxon>Peptostreptococcaceae</taxon>
        <taxon>Tepidibacter</taxon>
    </lineage>
</organism>
<dbReference type="PANTHER" id="PTHR38450">
    <property type="entry name" value="STAGE V SPORULATION PROTEIN AC-RELATED"/>
    <property type="match status" value="1"/>
</dbReference>
<evidence type="ECO:0000256" key="1">
    <source>
        <dbReference type="SAM" id="Phobius"/>
    </source>
</evidence>
<feature type="transmembrane region" description="Helical" evidence="1">
    <location>
        <begin position="21"/>
        <end position="42"/>
    </location>
</feature>
<evidence type="ECO:0000313" key="2">
    <source>
        <dbReference type="EMBL" id="SHH54206.1"/>
    </source>
</evidence>
<dbReference type="PANTHER" id="PTHR38450:SF1">
    <property type="entry name" value="STAGE V SPORULATION PROTEIN AC"/>
    <property type="match status" value="1"/>
</dbReference>
<dbReference type="STRING" id="1123350.SAMN02744040_02299"/>
<sequence>MDYKKYVDKKSPKPTYFKNCIWAFVVGGLICDIGQVILNTYIRFGLDKKMASTSTSITLIFLGAFFTGVGVYDILGRRAGAGSIVPITGFSNSIVSPAMEYKREGYVLGVGAKMFTIAGPVLVYGIGSSVILGLIYYFLGK</sequence>
<protein>
    <submittedName>
        <fullName evidence="2">Stage V sporulation protein AC</fullName>
    </submittedName>
</protein>
<evidence type="ECO:0000313" key="3">
    <source>
        <dbReference type="Proteomes" id="UP000242520"/>
    </source>
</evidence>
<keyword evidence="1" id="KW-0812">Transmembrane</keyword>
<gene>
    <name evidence="2" type="ORF">SAMN02744040_02299</name>
</gene>
<keyword evidence="1" id="KW-0472">Membrane</keyword>
<proteinExistence type="predicted"/>